<evidence type="ECO:0000256" key="1">
    <source>
        <dbReference type="ARBA" id="ARBA00006479"/>
    </source>
</evidence>
<reference evidence="2" key="1">
    <citation type="submission" date="2023-07" db="EMBL/GenBank/DDBJ databases">
        <title>Genomic Encyclopedia of Type Strains, Phase IV (KMG-IV): sequencing the most valuable type-strain genomes for metagenomic binning, comparative biology and taxonomic classification.</title>
        <authorList>
            <person name="Goeker M."/>
        </authorList>
    </citation>
    <scope>NUCLEOTIDE SEQUENCE</scope>
    <source>
        <strain evidence="2">DSM 24202</strain>
    </source>
</reference>
<comment type="similarity">
    <text evidence="1">Belongs to the ROK (NagC/XylR) family.</text>
</comment>
<dbReference type="EMBL" id="JAUSVL010000001">
    <property type="protein sequence ID" value="MDQ0290835.1"/>
    <property type="molecule type" value="Genomic_DNA"/>
</dbReference>
<gene>
    <name evidence="2" type="ORF">J3R75_002942</name>
</gene>
<dbReference type="InterPro" id="IPR036390">
    <property type="entry name" value="WH_DNA-bd_sf"/>
</dbReference>
<keyword evidence="3" id="KW-1185">Reference proteome</keyword>
<sequence>MSDNKIKLQVMDAICAANGPSSKKAIREATGLAWNTVGRIVDRLVDNRILLEERDAPSQPGRPITNLELNPDNQLLVGIALGGKWWRIVLCSYCFDTVFERKIATPQWGGPLPFLHGIRDFILSSLLQAGYSLDRVFCIGIASSGTIDPENGVLVSALNMGMEVGVHLPLRQDLEALLHKPVLVSSSTVATAWAEYKFGSCAGIRNLLTVGISIGIGAGVIIDGKALVGSPDRPVGTLGHLFIPGNSRLCVCGRKGCLEAFAGGRSLVDVAQERYPDAGWKSAEEIDRAAATGDARAKNILGRAARLDAACIAFLVQIYRPEAIIFTGGQCVVRAFFYTTLCEKLRKGLPGDIAEHLKVSISAIKEYGNAIGAARLAFEQFF</sequence>
<dbReference type="PANTHER" id="PTHR18964">
    <property type="entry name" value="ROK (REPRESSOR, ORF, KINASE) FAMILY"/>
    <property type="match status" value="1"/>
</dbReference>
<proteinExistence type="inferred from homology"/>
<dbReference type="AlphaFoldDB" id="A0AAE3VI60"/>
<dbReference type="Gene3D" id="1.10.10.10">
    <property type="entry name" value="Winged helix-like DNA-binding domain superfamily/Winged helix DNA-binding domain"/>
    <property type="match status" value="1"/>
</dbReference>
<dbReference type="RefSeq" id="WP_307262785.1">
    <property type="nucleotide sequence ID" value="NZ_JAUSVL010000001.1"/>
</dbReference>
<dbReference type="SUPFAM" id="SSF53067">
    <property type="entry name" value="Actin-like ATPase domain"/>
    <property type="match status" value="1"/>
</dbReference>
<dbReference type="GO" id="GO:0016301">
    <property type="term" value="F:kinase activity"/>
    <property type="evidence" value="ECO:0007669"/>
    <property type="project" value="UniProtKB-KW"/>
</dbReference>
<keyword evidence="2" id="KW-0808">Transferase</keyword>
<evidence type="ECO:0000313" key="2">
    <source>
        <dbReference type="EMBL" id="MDQ0290835.1"/>
    </source>
</evidence>
<accession>A0AAE3VI60</accession>
<organism evidence="2 3">
    <name type="scientific">Oligosphaera ethanolica</name>
    <dbReference type="NCBI Taxonomy" id="760260"/>
    <lineage>
        <taxon>Bacteria</taxon>
        <taxon>Pseudomonadati</taxon>
        <taxon>Lentisphaerota</taxon>
        <taxon>Oligosphaeria</taxon>
        <taxon>Oligosphaerales</taxon>
        <taxon>Oligosphaeraceae</taxon>
        <taxon>Oligosphaera</taxon>
    </lineage>
</organism>
<protein>
    <submittedName>
        <fullName evidence="2">NBD/HSP70 family sugar kinase</fullName>
    </submittedName>
</protein>
<dbReference type="PANTHER" id="PTHR18964:SF149">
    <property type="entry name" value="BIFUNCTIONAL UDP-N-ACETYLGLUCOSAMINE 2-EPIMERASE_N-ACETYLMANNOSAMINE KINASE"/>
    <property type="match status" value="1"/>
</dbReference>
<dbReference type="InterPro" id="IPR043129">
    <property type="entry name" value="ATPase_NBD"/>
</dbReference>
<comment type="caution">
    <text evidence="2">The sequence shown here is derived from an EMBL/GenBank/DDBJ whole genome shotgun (WGS) entry which is preliminary data.</text>
</comment>
<dbReference type="Proteomes" id="UP001238163">
    <property type="component" value="Unassembled WGS sequence"/>
</dbReference>
<dbReference type="SUPFAM" id="SSF46785">
    <property type="entry name" value="Winged helix' DNA-binding domain"/>
    <property type="match status" value="1"/>
</dbReference>
<dbReference type="InterPro" id="IPR000600">
    <property type="entry name" value="ROK"/>
</dbReference>
<evidence type="ECO:0000313" key="3">
    <source>
        <dbReference type="Proteomes" id="UP001238163"/>
    </source>
</evidence>
<name>A0AAE3VI60_9BACT</name>
<dbReference type="Pfam" id="PF00480">
    <property type="entry name" value="ROK"/>
    <property type="match status" value="1"/>
</dbReference>
<dbReference type="Gene3D" id="3.30.420.40">
    <property type="match status" value="2"/>
</dbReference>
<keyword evidence="2" id="KW-0418">Kinase</keyword>
<dbReference type="InterPro" id="IPR036388">
    <property type="entry name" value="WH-like_DNA-bd_sf"/>
</dbReference>